<evidence type="ECO:0000313" key="10">
    <source>
        <dbReference type="Proteomes" id="UP000006201"/>
    </source>
</evidence>
<dbReference type="eggNOG" id="COG1620">
    <property type="taxonomic scope" value="Bacteria"/>
</dbReference>
<keyword evidence="5 8" id="KW-0812">Transmembrane</keyword>
<keyword evidence="7 8" id="KW-0472">Membrane</keyword>
<dbReference type="GO" id="GO:0015129">
    <property type="term" value="F:lactate transmembrane transporter activity"/>
    <property type="evidence" value="ECO:0007669"/>
    <property type="project" value="UniProtKB-UniRule"/>
</dbReference>
<protein>
    <recommendedName>
        <fullName evidence="8">L-lactate permease</fullName>
    </recommendedName>
</protein>
<dbReference type="EMBL" id="AAOH01000004">
    <property type="protein sequence ID" value="EAR28167.1"/>
    <property type="molecule type" value="Genomic_DNA"/>
</dbReference>
<name>A4C9V9_9GAMM</name>
<dbReference type="Pfam" id="PF02652">
    <property type="entry name" value="Lactate_perm"/>
    <property type="match status" value="1"/>
</dbReference>
<organism evidence="9 10">
    <name type="scientific">Pseudoalteromonas tunicata D2</name>
    <dbReference type="NCBI Taxonomy" id="87626"/>
    <lineage>
        <taxon>Bacteria</taxon>
        <taxon>Pseudomonadati</taxon>
        <taxon>Pseudomonadota</taxon>
        <taxon>Gammaproteobacteria</taxon>
        <taxon>Alteromonadales</taxon>
        <taxon>Pseudoalteromonadaceae</taxon>
        <taxon>Pseudoalteromonas</taxon>
    </lineage>
</organism>
<feature type="transmembrane region" description="Helical" evidence="8">
    <location>
        <begin position="255"/>
        <end position="279"/>
    </location>
</feature>
<evidence type="ECO:0000256" key="7">
    <source>
        <dbReference type="ARBA" id="ARBA00023136"/>
    </source>
</evidence>
<feature type="transmembrane region" description="Helical" evidence="8">
    <location>
        <begin position="223"/>
        <end position="249"/>
    </location>
</feature>
<keyword evidence="4" id="KW-1003">Cell membrane</keyword>
<reference evidence="9 10" key="1">
    <citation type="submission" date="2006-02" db="EMBL/GenBank/DDBJ databases">
        <authorList>
            <person name="Moran M.A."/>
            <person name="Kjelleberg S."/>
            <person name="Egan S."/>
            <person name="Saunders N."/>
            <person name="Thomas T."/>
            <person name="Ferriera S."/>
            <person name="Johnson J."/>
            <person name="Kravitz S."/>
            <person name="Halpern A."/>
            <person name="Remington K."/>
            <person name="Beeson K."/>
            <person name="Tran B."/>
            <person name="Rogers Y.-H."/>
            <person name="Friedman R."/>
            <person name="Venter J.C."/>
        </authorList>
    </citation>
    <scope>NUCLEOTIDE SEQUENCE [LARGE SCALE GENOMIC DNA]</scope>
    <source>
        <strain evidence="9 10">D2</strain>
    </source>
</reference>
<feature type="transmembrane region" description="Helical" evidence="8">
    <location>
        <begin position="474"/>
        <end position="498"/>
    </location>
</feature>
<proteinExistence type="inferred from homology"/>
<evidence type="ECO:0000256" key="6">
    <source>
        <dbReference type="ARBA" id="ARBA00022989"/>
    </source>
</evidence>
<dbReference type="InterPro" id="IPR003804">
    <property type="entry name" value="Lactate_perm"/>
</dbReference>
<evidence type="ECO:0000313" key="9">
    <source>
        <dbReference type="EMBL" id="EAR28167.1"/>
    </source>
</evidence>
<comment type="similarity">
    <text evidence="2 8">Belongs to the lactate permease family.</text>
</comment>
<evidence type="ECO:0000256" key="4">
    <source>
        <dbReference type="ARBA" id="ARBA00022475"/>
    </source>
</evidence>
<feature type="transmembrane region" description="Helical" evidence="8">
    <location>
        <begin position="37"/>
        <end position="59"/>
    </location>
</feature>
<dbReference type="AlphaFoldDB" id="A4C9V9"/>
<feature type="transmembrane region" description="Helical" evidence="8">
    <location>
        <begin position="431"/>
        <end position="453"/>
    </location>
</feature>
<feature type="transmembrane region" description="Helical" evidence="8">
    <location>
        <begin position="510"/>
        <end position="533"/>
    </location>
</feature>
<dbReference type="PANTHER" id="PTHR30003:SF0">
    <property type="entry name" value="GLYCOLATE PERMEASE GLCA-RELATED"/>
    <property type="match status" value="1"/>
</dbReference>
<keyword evidence="8" id="KW-0997">Cell inner membrane</keyword>
<keyword evidence="10" id="KW-1185">Reference proteome</keyword>
<dbReference type="Proteomes" id="UP000006201">
    <property type="component" value="Unassembled WGS sequence"/>
</dbReference>
<keyword evidence="6 8" id="KW-1133">Transmembrane helix</keyword>
<evidence type="ECO:0000256" key="8">
    <source>
        <dbReference type="RuleBase" id="RU365092"/>
    </source>
</evidence>
<dbReference type="GO" id="GO:0015295">
    <property type="term" value="F:solute:proton symporter activity"/>
    <property type="evidence" value="ECO:0007669"/>
    <property type="project" value="TreeGrafter"/>
</dbReference>
<feature type="transmembrane region" description="Helical" evidence="8">
    <location>
        <begin position="132"/>
        <end position="154"/>
    </location>
</feature>
<evidence type="ECO:0000256" key="5">
    <source>
        <dbReference type="ARBA" id="ARBA00022692"/>
    </source>
</evidence>
<evidence type="ECO:0000256" key="3">
    <source>
        <dbReference type="ARBA" id="ARBA00022448"/>
    </source>
</evidence>
<comment type="subcellular location">
    <subcellularLocation>
        <location evidence="8">Cell inner membrane</location>
        <topology evidence="8">Multi-pass membrane protein</topology>
    </subcellularLocation>
    <subcellularLocation>
        <location evidence="1">Cell membrane</location>
        <topology evidence="1">Multi-pass membrane protein</topology>
    </subcellularLocation>
</comment>
<comment type="function">
    <text evidence="8">Uptake of L-lactate across the membrane. Can also transport D-lactate and glycolate.</text>
</comment>
<feature type="transmembrane region" description="Helical" evidence="8">
    <location>
        <begin position="6"/>
        <end position="25"/>
    </location>
</feature>
<dbReference type="PANTHER" id="PTHR30003">
    <property type="entry name" value="L-LACTATE PERMEASE"/>
    <property type="match status" value="1"/>
</dbReference>
<feature type="transmembrane region" description="Helical" evidence="8">
    <location>
        <begin position="161"/>
        <end position="181"/>
    </location>
</feature>
<feature type="transmembrane region" description="Helical" evidence="8">
    <location>
        <begin position="300"/>
        <end position="319"/>
    </location>
</feature>
<feature type="transmembrane region" description="Helical" evidence="8">
    <location>
        <begin position="187"/>
        <end position="211"/>
    </location>
</feature>
<dbReference type="STRING" id="87626.PTD2_20167"/>
<accession>A4C9V9</accession>
<comment type="caution">
    <text evidence="9">The sequence shown here is derived from an EMBL/GenBank/DDBJ whole genome shotgun (WGS) entry which is preliminary data.</text>
</comment>
<dbReference type="HOGENOM" id="CLU_021628_4_1_6"/>
<feature type="transmembrane region" description="Helical" evidence="8">
    <location>
        <begin position="106"/>
        <end position="126"/>
    </location>
</feature>
<keyword evidence="3 8" id="KW-0813">Transport</keyword>
<feature type="transmembrane region" description="Helical" evidence="8">
    <location>
        <begin position="65"/>
        <end position="85"/>
    </location>
</feature>
<evidence type="ECO:0000256" key="2">
    <source>
        <dbReference type="ARBA" id="ARBA00010100"/>
    </source>
</evidence>
<gene>
    <name evidence="9" type="ORF">PTD2_20167</name>
</gene>
<sequence length="534" mass="56479">MLSAMTLIQLITTLIPVLSVFILLVHLRLPAKHAMPLSLAATALGAFFVWQVPALHMLAATLEGVILTLTILWIVFGAVLLLKVLQQTGATTTIKQGFGQISPDKRVQLIIVAWLFGSFLEGAAGFGTPAAIAAPLMVALGFSPLGAVVLALIADSSAVSFGAVGTPAIVGIGQGIVGISSAQVAHIALIAISIDIFVAALLPLMMVLIYCRFFSESCQWRDGFALAPFAIAGAFAFTLPAYCVAWLFGPEFPSILGGLIGLCIICPLAKKGMLLPASINRNLEPSHLQVAQDKSASLSLLKAWAPYLIVALLLVLTRLPELPFKAWLQSIEFEWQAMLGTTISVRIMPLYLPGSLFIITAAIAIWLQRGTPSQFASALKNSATMLLPSLVSLCAAVPMVRLFLQSDSNSAGLPAMPIALANWVGTHLSDVWIIIAPLVGALGSFIAGSATFSNLMFDSFQYSVATDAHLEPSLVLALQMLGANAGNMIAVVNVVAAASVVGLHGREGEIIRYTLLPMLYYCLCASAVAWLMFV</sequence>
<feature type="transmembrane region" description="Helical" evidence="8">
    <location>
        <begin position="348"/>
        <end position="367"/>
    </location>
</feature>
<evidence type="ECO:0000256" key="1">
    <source>
        <dbReference type="ARBA" id="ARBA00004651"/>
    </source>
</evidence>
<dbReference type="GO" id="GO:0005886">
    <property type="term" value="C:plasma membrane"/>
    <property type="evidence" value="ECO:0007669"/>
    <property type="project" value="UniProtKB-SubCell"/>
</dbReference>